<dbReference type="GO" id="GO:0005737">
    <property type="term" value="C:cytoplasm"/>
    <property type="evidence" value="ECO:0007669"/>
    <property type="project" value="TreeGrafter"/>
</dbReference>
<gene>
    <name evidence="3" type="ORF">OOU_Y34scaffold00302g2</name>
</gene>
<dbReference type="GO" id="GO:0016787">
    <property type="term" value="F:hydrolase activity"/>
    <property type="evidence" value="ECO:0007669"/>
    <property type="project" value="UniProtKB-KW"/>
</dbReference>
<dbReference type="AlphaFoldDB" id="A0AA97P346"/>
<organism evidence="3">
    <name type="scientific">Pyricularia oryzae (strain Y34)</name>
    <name type="common">Rice blast fungus</name>
    <name type="synonym">Magnaporthe oryzae</name>
    <dbReference type="NCBI Taxonomy" id="1143189"/>
    <lineage>
        <taxon>Eukaryota</taxon>
        <taxon>Fungi</taxon>
        <taxon>Dikarya</taxon>
        <taxon>Ascomycota</taxon>
        <taxon>Pezizomycotina</taxon>
        <taxon>Sordariomycetes</taxon>
        <taxon>Sordariomycetidae</taxon>
        <taxon>Magnaporthales</taxon>
        <taxon>Pyriculariaceae</taxon>
        <taxon>Pyricularia</taxon>
    </lineage>
</organism>
<evidence type="ECO:0000259" key="2">
    <source>
        <dbReference type="Pfam" id="PF03959"/>
    </source>
</evidence>
<reference evidence="3" key="1">
    <citation type="journal article" date="2012" name="PLoS Genet.">
        <title>Comparative analysis of the genomes of two field isolates of the rice blast fungus Magnaporthe oryzae.</title>
        <authorList>
            <person name="Xue M."/>
            <person name="Yang J."/>
            <person name="Li Z."/>
            <person name="Hu S."/>
            <person name="Yao N."/>
            <person name="Dean R.A."/>
            <person name="Zhao W."/>
            <person name="Shen M."/>
            <person name="Zhang H."/>
            <person name="Li C."/>
            <person name="Liu L."/>
            <person name="Cao L."/>
            <person name="Xu X."/>
            <person name="Xing Y."/>
            <person name="Hsiang T."/>
            <person name="Zhang Z."/>
            <person name="Xu J.R."/>
            <person name="Peng Y.L."/>
        </authorList>
    </citation>
    <scope>NUCLEOTIDE SEQUENCE</scope>
    <source>
        <strain evidence="3">Y34</strain>
    </source>
</reference>
<feature type="domain" description="Serine hydrolase" evidence="2">
    <location>
        <begin position="1"/>
        <end position="256"/>
    </location>
</feature>
<dbReference type="GO" id="GO:0005634">
    <property type="term" value="C:nucleus"/>
    <property type="evidence" value="ECO:0007669"/>
    <property type="project" value="TreeGrafter"/>
</dbReference>
<dbReference type="InterPro" id="IPR029058">
    <property type="entry name" value="AB_hydrolase_fold"/>
</dbReference>
<dbReference type="PANTHER" id="PTHR48070:SF7">
    <property type="entry name" value="SERINE HYDROLASE FSH DOMAIN-CONTAINING PROTEIN-RELATED"/>
    <property type="match status" value="1"/>
</dbReference>
<dbReference type="Gene3D" id="3.40.50.1820">
    <property type="entry name" value="alpha/beta hydrolase"/>
    <property type="match status" value="1"/>
</dbReference>
<protein>
    <recommendedName>
        <fullName evidence="2">Serine hydrolase domain-containing protein</fullName>
    </recommendedName>
</protein>
<dbReference type="Proteomes" id="UP000011086">
    <property type="component" value="Unassembled WGS sequence"/>
</dbReference>
<evidence type="ECO:0000313" key="3">
    <source>
        <dbReference type="EMBL" id="ELQ41073.1"/>
    </source>
</evidence>
<sequence>MRVLCLHGFGTSGAILKSQTVAFRNKLDSSYSFDFVDAPFRCGAAPGVDALWLSSGNFTWWPQATPQAIRAAHLWLDDYLADNGPYDAILCFSQGCALVGSYLLYHARETPDAPLPFKSVIFICGGMPFDALEDLGIRVSQRAHDINDRTSKALKAKAAELQNLAKNPDKIVPGVGLWDNTLDLCHDPRKMPNPTDVFGLDFTTFPQDLRITIPTVHIYGGKDPKWPSSMQLAYFCNNRKMYDHQGGHDVPRSTEVSLRIAQLDLGAASSQYSNGAKLVYSSTGKGWEICPGLNSPNLV</sequence>
<dbReference type="PANTHER" id="PTHR48070">
    <property type="entry name" value="ESTERASE OVCA2"/>
    <property type="match status" value="1"/>
</dbReference>
<dbReference type="InterPro" id="IPR050593">
    <property type="entry name" value="LovG"/>
</dbReference>
<evidence type="ECO:0000256" key="1">
    <source>
        <dbReference type="ARBA" id="ARBA00022801"/>
    </source>
</evidence>
<dbReference type="EMBL" id="JH793013">
    <property type="protein sequence ID" value="ELQ41073.1"/>
    <property type="molecule type" value="Genomic_DNA"/>
</dbReference>
<keyword evidence="1" id="KW-0378">Hydrolase</keyword>
<name>A0AA97P346_PYRO3</name>
<dbReference type="SUPFAM" id="SSF53474">
    <property type="entry name" value="alpha/beta-Hydrolases"/>
    <property type="match status" value="1"/>
</dbReference>
<proteinExistence type="predicted"/>
<dbReference type="InterPro" id="IPR005645">
    <property type="entry name" value="FSH-like_dom"/>
</dbReference>
<dbReference type="Pfam" id="PF03959">
    <property type="entry name" value="FSH1"/>
    <property type="match status" value="1"/>
</dbReference>
<dbReference type="GO" id="GO:0019748">
    <property type="term" value="P:secondary metabolic process"/>
    <property type="evidence" value="ECO:0007669"/>
    <property type="project" value="TreeGrafter"/>
</dbReference>
<accession>A0AA97P346</accession>